<dbReference type="Proteomes" id="UP000037425">
    <property type="component" value="Unassembled WGS sequence"/>
</dbReference>
<dbReference type="GO" id="GO:0003677">
    <property type="term" value="F:DNA binding"/>
    <property type="evidence" value="ECO:0007669"/>
    <property type="project" value="InterPro"/>
</dbReference>
<dbReference type="Pfam" id="PF06892">
    <property type="entry name" value="Phage_CP76"/>
    <property type="match status" value="1"/>
</dbReference>
<proteinExistence type="predicted"/>
<protein>
    <submittedName>
        <fullName evidence="1">Uncharacterized protein</fullName>
    </submittedName>
</protein>
<dbReference type="OrthoDB" id="8369924at2"/>
<dbReference type="PATRIC" id="fig|106592.7.peg.7511"/>
<reference evidence="2" key="1">
    <citation type="submission" date="2015-07" db="EMBL/GenBank/DDBJ databases">
        <title>Whole genome sequence of an Ensifer adhaerens strain isolated from a cave pool in the Wind Cave National Park.</title>
        <authorList>
            <person name="Eng W.W.H."/>
            <person name="Gan H.M."/>
            <person name="Barton H.A."/>
            <person name="Savka M.A."/>
        </authorList>
    </citation>
    <scope>NUCLEOTIDE SEQUENCE [LARGE SCALE GENOMIC DNA]</scope>
    <source>
        <strain evidence="2">SD006</strain>
    </source>
</reference>
<dbReference type="AlphaFoldDB" id="A0A0L8BTS6"/>
<organism evidence="1 2">
    <name type="scientific">Ensifer adhaerens</name>
    <name type="common">Sinorhizobium morelense</name>
    <dbReference type="NCBI Taxonomy" id="106592"/>
    <lineage>
        <taxon>Bacteria</taxon>
        <taxon>Pseudomonadati</taxon>
        <taxon>Pseudomonadota</taxon>
        <taxon>Alphaproteobacteria</taxon>
        <taxon>Hyphomicrobiales</taxon>
        <taxon>Rhizobiaceae</taxon>
        <taxon>Sinorhizobium/Ensifer group</taxon>
        <taxon>Ensifer</taxon>
    </lineage>
</organism>
<dbReference type="EMBL" id="LGAP01000009">
    <property type="protein sequence ID" value="KOF17955.1"/>
    <property type="molecule type" value="Genomic_DNA"/>
</dbReference>
<evidence type="ECO:0000313" key="2">
    <source>
        <dbReference type="Proteomes" id="UP000037425"/>
    </source>
</evidence>
<name>A0A0L8BTS6_ENSAD</name>
<accession>A0A0L8BTS6</accession>
<comment type="caution">
    <text evidence="1">The sequence shown here is derived from an EMBL/GenBank/DDBJ whole genome shotgun (WGS) entry which is preliminary data.</text>
</comment>
<evidence type="ECO:0000313" key="1">
    <source>
        <dbReference type="EMBL" id="KOF17955.1"/>
    </source>
</evidence>
<dbReference type="InterPro" id="IPR009679">
    <property type="entry name" value="Phage_186_CII-like"/>
</dbReference>
<gene>
    <name evidence="1" type="ORF">AC244_15990</name>
</gene>
<sequence>MRFDEPLMNLKGATEASFKLGGGLTSFALLARVGVSTLSKYASVSQEFRENVIPVDIAVEADRRAGSPVIIGEAAHQLGFELVPIAGQTAAKPVTEADAHRVLKETMDVSQAIIAARSDGKIDSLERKQISQEVREAIRALEAVLAGIGEEP</sequence>